<dbReference type="PANTHER" id="PTHR34494:SF1">
    <property type="entry name" value="PROTEIN CBG25024"/>
    <property type="match status" value="1"/>
</dbReference>
<accession>A0A815M2T8</accession>
<dbReference type="OrthoDB" id="6162903at2759"/>
<dbReference type="AlphaFoldDB" id="A0A815M2T8"/>
<reference evidence="2" key="1">
    <citation type="submission" date="2021-02" db="EMBL/GenBank/DDBJ databases">
        <authorList>
            <person name="Nowell W R."/>
        </authorList>
    </citation>
    <scope>NUCLEOTIDE SEQUENCE</scope>
</reference>
<dbReference type="Proteomes" id="UP000681722">
    <property type="component" value="Unassembled WGS sequence"/>
</dbReference>
<sequence length="420" mass="45411">MNTFLGPAKALVEEICDDHEGTKKTMKEFSQKNPLVAPFRLAWDIITDDEDDAKETLQVFIDNLENMANSTPLLGHTIALGHAAAGNDEKAKEVYLQATRTTIVAGAGLIGSLAGPVGTVALAAEVGTGWDMCEALAGGRVHGIPKLITAARDHIELGPGEVFDIVMTPVGDGMTGLLAKQLCDKITEARAKNQARNQVQKASEVVLNLEVSKANDAKLEPLEKKIAEQGVDNPRELAERMSKDADVLKNTVENHESALRGNQLGRNRNNYHMNRHVTCTMIDEEGNSSTGYSSRITAATGEKRFNGDISKLEQNYPEYQSVIDGRVLGNCAEPMAYENCSNPSITYAMQINDGIVKAITRCKNCAQYNFGTVITDWIDGEIIPLNLDDLPPSGSYIGAGINGTVLVTIQSRKRRGKGDA</sequence>
<dbReference type="EMBL" id="CAJNOQ010017959">
    <property type="protein sequence ID" value="CAF1413683.1"/>
    <property type="molecule type" value="Genomic_DNA"/>
</dbReference>
<dbReference type="EMBL" id="CAJNOK010007461">
    <property type="protein sequence ID" value="CAF1034970.1"/>
    <property type="molecule type" value="Genomic_DNA"/>
</dbReference>
<gene>
    <name evidence="2" type="ORF">GPM918_LOCUS33558</name>
    <name evidence="1" type="ORF">OVA965_LOCUS16184</name>
    <name evidence="4" type="ORF">SRO942_LOCUS34244</name>
    <name evidence="3" type="ORF">TMI583_LOCUS16194</name>
</gene>
<organism evidence="2 5">
    <name type="scientific">Didymodactylos carnosus</name>
    <dbReference type="NCBI Taxonomy" id="1234261"/>
    <lineage>
        <taxon>Eukaryota</taxon>
        <taxon>Metazoa</taxon>
        <taxon>Spiralia</taxon>
        <taxon>Gnathifera</taxon>
        <taxon>Rotifera</taxon>
        <taxon>Eurotatoria</taxon>
        <taxon>Bdelloidea</taxon>
        <taxon>Philodinida</taxon>
        <taxon>Philodinidae</taxon>
        <taxon>Didymodactylos</taxon>
    </lineage>
</organism>
<dbReference type="Proteomes" id="UP000677228">
    <property type="component" value="Unassembled WGS sequence"/>
</dbReference>
<name>A0A815M2T8_9BILA</name>
<proteinExistence type="predicted"/>
<dbReference type="EMBL" id="CAJOBC010083385">
    <property type="protein sequence ID" value="CAF4300877.1"/>
    <property type="molecule type" value="Genomic_DNA"/>
</dbReference>
<comment type="caution">
    <text evidence="2">The sequence shown here is derived from an EMBL/GenBank/DDBJ whole genome shotgun (WGS) entry which is preliminary data.</text>
</comment>
<evidence type="ECO:0000313" key="3">
    <source>
        <dbReference type="EMBL" id="CAF3803312.1"/>
    </source>
</evidence>
<evidence type="ECO:0000313" key="4">
    <source>
        <dbReference type="EMBL" id="CAF4300877.1"/>
    </source>
</evidence>
<protein>
    <submittedName>
        <fullName evidence="2">Uncharacterized protein</fullName>
    </submittedName>
</protein>
<dbReference type="Proteomes" id="UP000663829">
    <property type="component" value="Unassembled WGS sequence"/>
</dbReference>
<dbReference type="PANTHER" id="PTHR34494">
    <property type="entry name" value="PROTEIN CBG25024"/>
    <property type="match status" value="1"/>
</dbReference>
<dbReference type="EMBL" id="CAJOBA010007473">
    <property type="protein sequence ID" value="CAF3803312.1"/>
    <property type="molecule type" value="Genomic_DNA"/>
</dbReference>
<evidence type="ECO:0000313" key="2">
    <source>
        <dbReference type="EMBL" id="CAF1413683.1"/>
    </source>
</evidence>
<keyword evidence="5" id="KW-1185">Reference proteome</keyword>
<evidence type="ECO:0000313" key="1">
    <source>
        <dbReference type="EMBL" id="CAF1034970.1"/>
    </source>
</evidence>
<evidence type="ECO:0000313" key="5">
    <source>
        <dbReference type="Proteomes" id="UP000663829"/>
    </source>
</evidence>
<dbReference type="Proteomes" id="UP000682733">
    <property type="component" value="Unassembled WGS sequence"/>
</dbReference>